<evidence type="ECO:0000256" key="1">
    <source>
        <dbReference type="SAM" id="Coils"/>
    </source>
</evidence>
<accession>A0ABD1EKS4</accession>
<dbReference type="PROSITE" id="PS50106">
    <property type="entry name" value="PDZ"/>
    <property type="match status" value="1"/>
</dbReference>
<dbReference type="InterPro" id="IPR036034">
    <property type="entry name" value="PDZ_sf"/>
</dbReference>
<comment type="caution">
    <text evidence="4">The sequence shown here is derived from an EMBL/GenBank/DDBJ whole genome shotgun (WGS) entry which is preliminary data.</text>
</comment>
<gene>
    <name evidence="4" type="ORF">ABEB36_008069</name>
</gene>
<dbReference type="SUPFAM" id="SSF50156">
    <property type="entry name" value="PDZ domain-like"/>
    <property type="match status" value="1"/>
</dbReference>
<dbReference type="InterPro" id="IPR001478">
    <property type="entry name" value="PDZ"/>
</dbReference>
<evidence type="ECO:0000259" key="3">
    <source>
        <dbReference type="PROSITE" id="PS50106"/>
    </source>
</evidence>
<dbReference type="AlphaFoldDB" id="A0ABD1EKS4"/>
<sequence length="790" mass="88217">MASVGFRWLDILEKEFDKAFVDLDLALGDIESEEAAIVFNARQKLCTLGSCFAQLSHKAQTIFQNSAKLEAELIHLRAELIESKSKKELLENELHNLLLQLHSSQLSQLPDSLGNKKADFKPDVNAIKRRLEAEIRQSPLRIRRSLSTDTKDKDDFKFNPTLLEPIQAKVENAQLHSENIALRNDVLALTAEAYGAKLAAKYLDKELAGRIQQLQLLGKEMRGEVRDKLWSQLESEILLQRHKTVVRACRRNSSLNNHRDKCLKPPNESNGGHFGDIRVVIVKRTTDQGLGISITGGREHGVPILISELEPNGPAAITEQLYIGDAILYVNDIDLRNACHKEAVSILQQQTGDCVLQVQYIAADDSDNSLEEDGFNFRFFNEEVCDSSTSSKIKGSQEIINTPTAPRTPESNSVSRLSGNSIEIRTSSPLDNLDNGYVTNTTTTTSKQEFYSTNHQLNNSNNNILPDNITKFSSDLTNVDTTELVLLDNATNNIIKLENFKKVDVFATIESNFNCSANSLISENLSSPMQTSTDVYVDSEILSTDIASNDSHSPKNLQNDLQSSKAFNYDTNVITIENNPRNSQIYLSNESLANNLKSDQSLLNSDEESGSSSPIHNKQNRNYKKQKKVRKKYFGVKTLQSIFNKHDGYSDISTTASELGEETTQEVGAKLVNVPAPPQKPHKMEKINKVVCHETSPQFEEHVHNIISDILTKATPVEPILKPTLAPSKKYFSIHGQNLRVSKALRLCPNDDLNDDQQEQRKEKLLARYVYNANSLNVDGVGDPDFGTPV</sequence>
<dbReference type="Pfam" id="PF00595">
    <property type="entry name" value="PDZ"/>
    <property type="match status" value="1"/>
</dbReference>
<proteinExistence type="predicted"/>
<feature type="region of interest" description="Disordered" evidence="2">
    <location>
        <begin position="601"/>
        <end position="628"/>
    </location>
</feature>
<evidence type="ECO:0000313" key="5">
    <source>
        <dbReference type="Proteomes" id="UP001566132"/>
    </source>
</evidence>
<dbReference type="PANTHER" id="PTHR16528">
    <property type="entry name" value="GOLGI-ASSOCIATED PDZ AND COILED-COIL MOTIF-CONTAINING"/>
    <property type="match status" value="1"/>
</dbReference>
<keyword evidence="1" id="KW-0175">Coiled coil</keyword>
<dbReference type="InterPro" id="IPR038879">
    <property type="entry name" value="GOPC"/>
</dbReference>
<dbReference type="EMBL" id="JBDJPC010000006">
    <property type="protein sequence ID" value="KAL1497041.1"/>
    <property type="molecule type" value="Genomic_DNA"/>
</dbReference>
<dbReference type="Proteomes" id="UP001566132">
    <property type="component" value="Unassembled WGS sequence"/>
</dbReference>
<evidence type="ECO:0000313" key="4">
    <source>
        <dbReference type="EMBL" id="KAL1497041.1"/>
    </source>
</evidence>
<feature type="domain" description="PDZ" evidence="3">
    <location>
        <begin position="279"/>
        <end position="362"/>
    </location>
</feature>
<organism evidence="4 5">
    <name type="scientific">Hypothenemus hampei</name>
    <name type="common">Coffee berry borer</name>
    <dbReference type="NCBI Taxonomy" id="57062"/>
    <lineage>
        <taxon>Eukaryota</taxon>
        <taxon>Metazoa</taxon>
        <taxon>Ecdysozoa</taxon>
        <taxon>Arthropoda</taxon>
        <taxon>Hexapoda</taxon>
        <taxon>Insecta</taxon>
        <taxon>Pterygota</taxon>
        <taxon>Neoptera</taxon>
        <taxon>Endopterygota</taxon>
        <taxon>Coleoptera</taxon>
        <taxon>Polyphaga</taxon>
        <taxon>Cucujiformia</taxon>
        <taxon>Curculionidae</taxon>
        <taxon>Scolytinae</taxon>
        <taxon>Hypothenemus</taxon>
    </lineage>
</organism>
<feature type="coiled-coil region" evidence="1">
    <location>
        <begin position="66"/>
        <end position="100"/>
    </location>
</feature>
<dbReference type="PANTHER" id="PTHR16528:SF2">
    <property type="entry name" value="GOLGI-ASSOCIATED PDZ AND COILED-COIL MOTIF-CONTAINING PROTEIN"/>
    <property type="match status" value="1"/>
</dbReference>
<dbReference type="Gene3D" id="2.30.42.10">
    <property type="match status" value="1"/>
</dbReference>
<dbReference type="SMART" id="SM00228">
    <property type="entry name" value="PDZ"/>
    <property type="match status" value="1"/>
</dbReference>
<feature type="compositionally biased region" description="Polar residues" evidence="2">
    <location>
        <begin position="601"/>
        <end position="617"/>
    </location>
</feature>
<name>A0ABD1EKS4_HYPHA</name>
<feature type="compositionally biased region" description="Basic residues" evidence="2">
    <location>
        <begin position="618"/>
        <end position="628"/>
    </location>
</feature>
<reference evidence="4 5" key="1">
    <citation type="submission" date="2024-05" db="EMBL/GenBank/DDBJ databases">
        <title>Genetic variation in Jamaican populations of the coffee berry borer (Hypothenemus hampei).</title>
        <authorList>
            <person name="Errbii M."/>
            <person name="Myrie A."/>
        </authorList>
    </citation>
    <scope>NUCLEOTIDE SEQUENCE [LARGE SCALE GENOMIC DNA]</scope>
    <source>
        <strain evidence="4">JA-Hopewell-2020-01-JO</strain>
        <tissue evidence="4">Whole body</tissue>
    </source>
</reference>
<protein>
    <recommendedName>
        <fullName evidence="3">PDZ domain-containing protein</fullName>
    </recommendedName>
</protein>
<evidence type="ECO:0000256" key="2">
    <source>
        <dbReference type="SAM" id="MobiDB-lite"/>
    </source>
</evidence>
<keyword evidence="5" id="KW-1185">Reference proteome</keyword>